<proteinExistence type="predicted"/>
<reference evidence="2" key="1">
    <citation type="journal article" date="2020" name="Stud. Mycol.">
        <title>101 Dothideomycetes genomes: a test case for predicting lifestyles and emergence of pathogens.</title>
        <authorList>
            <person name="Haridas S."/>
            <person name="Albert R."/>
            <person name="Binder M."/>
            <person name="Bloem J."/>
            <person name="Labutti K."/>
            <person name="Salamov A."/>
            <person name="Andreopoulos B."/>
            <person name="Baker S."/>
            <person name="Barry K."/>
            <person name="Bills G."/>
            <person name="Bluhm B."/>
            <person name="Cannon C."/>
            <person name="Castanera R."/>
            <person name="Culley D."/>
            <person name="Daum C."/>
            <person name="Ezra D."/>
            <person name="Gonzalez J."/>
            <person name="Henrissat B."/>
            <person name="Kuo A."/>
            <person name="Liang C."/>
            <person name="Lipzen A."/>
            <person name="Lutzoni F."/>
            <person name="Magnuson J."/>
            <person name="Mondo S."/>
            <person name="Nolan M."/>
            <person name="Ohm R."/>
            <person name="Pangilinan J."/>
            <person name="Park H.-J."/>
            <person name="Ramirez L."/>
            <person name="Alfaro M."/>
            <person name="Sun H."/>
            <person name="Tritt A."/>
            <person name="Yoshinaga Y."/>
            <person name="Zwiers L.-H."/>
            <person name="Turgeon B."/>
            <person name="Goodwin S."/>
            <person name="Spatafora J."/>
            <person name="Crous P."/>
            <person name="Grigoriev I."/>
        </authorList>
    </citation>
    <scope>NUCLEOTIDE SEQUENCE</scope>
    <source>
        <strain evidence="2">CBS 101060</strain>
    </source>
</reference>
<dbReference type="AlphaFoldDB" id="A0A9P4SFT0"/>
<dbReference type="Pfam" id="PF00069">
    <property type="entry name" value="Pkinase"/>
    <property type="match status" value="1"/>
</dbReference>
<dbReference type="GO" id="GO:0005524">
    <property type="term" value="F:ATP binding"/>
    <property type="evidence" value="ECO:0007669"/>
    <property type="project" value="InterPro"/>
</dbReference>
<dbReference type="GO" id="GO:0044773">
    <property type="term" value="P:mitotic DNA damage checkpoint signaling"/>
    <property type="evidence" value="ECO:0007669"/>
    <property type="project" value="TreeGrafter"/>
</dbReference>
<comment type="caution">
    <text evidence="2">The sequence shown here is derived from an EMBL/GenBank/DDBJ whole genome shotgun (WGS) entry which is preliminary data.</text>
</comment>
<evidence type="ECO:0000259" key="1">
    <source>
        <dbReference type="PROSITE" id="PS50011"/>
    </source>
</evidence>
<keyword evidence="2" id="KW-0418">Kinase</keyword>
<feature type="domain" description="Protein kinase" evidence="1">
    <location>
        <begin position="43"/>
        <end position="263"/>
    </location>
</feature>
<name>A0A9P4SFT0_9PEZI</name>
<gene>
    <name evidence="2" type="ORF">M501DRAFT_1054834</name>
</gene>
<dbReference type="OrthoDB" id="4062651at2759"/>
<dbReference type="Gene3D" id="1.10.510.10">
    <property type="entry name" value="Transferase(Phosphotransferase) domain 1"/>
    <property type="match status" value="1"/>
</dbReference>
<evidence type="ECO:0000313" key="3">
    <source>
        <dbReference type="Proteomes" id="UP000799429"/>
    </source>
</evidence>
<dbReference type="PANTHER" id="PTHR44167">
    <property type="entry name" value="OVARIAN-SPECIFIC SERINE/THREONINE-PROTEIN KINASE LOK-RELATED"/>
    <property type="match status" value="1"/>
</dbReference>
<dbReference type="GO" id="GO:0005634">
    <property type="term" value="C:nucleus"/>
    <property type="evidence" value="ECO:0007669"/>
    <property type="project" value="TreeGrafter"/>
</dbReference>
<keyword evidence="2" id="KW-0808">Transferase</keyword>
<dbReference type="PANTHER" id="PTHR44167:SF24">
    <property type="entry name" value="SERINE_THREONINE-PROTEIN KINASE CHK2"/>
    <property type="match status" value="1"/>
</dbReference>
<dbReference type="SUPFAM" id="SSF56112">
    <property type="entry name" value="Protein kinase-like (PK-like)"/>
    <property type="match status" value="1"/>
</dbReference>
<dbReference type="PROSITE" id="PS50011">
    <property type="entry name" value="PROTEIN_KINASE_DOM"/>
    <property type="match status" value="1"/>
</dbReference>
<dbReference type="SMART" id="SM00220">
    <property type="entry name" value="S_TKc"/>
    <property type="match status" value="1"/>
</dbReference>
<protein>
    <submittedName>
        <fullName evidence="2">Serine/threonine-protein kinase-like protein</fullName>
    </submittedName>
</protein>
<dbReference type="InterPro" id="IPR011009">
    <property type="entry name" value="Kinase-like_dom_sf"/>
</dbReference>
<accession>A0A9P4SFT0</accession>
<keyword evidence="3" id="KW-1185">Reference proteome</keyword>
<organism evidence="2 3">
    <name type="scientific">Patellaria atrata CBS 101060</name>
    <dbReference type="NCBI Taxonomy" id="1346257"/>
    <lineage>
        <taxon>Eukaryota</taxon>
        <taxon>Fungi</taxon>
        <taxon>Dikarya</taxon>
        <taxon>Ascomycota</taxon>
        <taxon>Pezizomycotina</taxon>
        <taxon>Dothideomycetes</taxon>
        <taxon>Dothideomycetes incertae sedis</taxon>
        <taxon>Patellariales</taxon>
        <taxon>Patellariaceae</taxon>
        <taxon>Patellaria</taxon>
    </lineage>
</organism>
<evidence type="ECO:0000313" key="2">
    <source>
        <dbReference type="EMBL" id="KAF2842101.1"/>
    </source>
</evidence>
<sequence>MTAQALPIKSTRDLWPLSEVYTEEDDEDGNPKFLFSTFGFITEDHVAYFGESKLRKFQLTQKDIIEALKLLPDEDVYPVAPPNITVFSTPLNSSVFMKGPGLNTVFTGTGVLPKLILQEVEIMELLTRNPHPHIVRYHGCLIRRSRIVGLVFDRYPDTLWHRLEKGAQGFNIEDCMSKITSAVHHLHSLGLAHNDLMPSNIMVDGDDIPVVIDYGSCQPFGNLLISTGTPGWVDEYFTHSAQKNDEIALGKIRIWLESKRGQD</sequence>
<dbReference type="InterPro" id="IPR000719">
    <property type="entry name" value="Prot_kinase_dom"/>
</dbReference>
<dbReference type="EMBL" id="MU006090">
    <property type="protein sequence ID" value="KAF2842101.1"/>
    <property type="molecule type" value="Genomic_DNA"/>
</dbReference>
<dbReference type="Proteomes" id="UP000799429">
    <property type="component" value="Unassembled WGS sequence"/>
</dbReference>
<dbReference type="GO" id="GO:0004674">
    <property type="term" value="F:protein serine/threonine kinase activity"/>
    <property type="evidence" value="ECO:0007669"/>
    <property type="project" value="TreeGrafter"/>
</dbReference>